<evidence type="ECO:0000256" key="3">
    <source>
        <dbReference type="ARBA" id="ARBA00022450"/>
    </source>
</evidence>
<dbReference type="SUPFAM" id="SSF47336">
    <property type="entry name" value="ACP-like"/>
    <property type="match status" value="1"/>
</dbReference>
<protein>
    <submittedName>
        <fullName evidence="7">Amino acid adenylation domain-containing protein</fullName>
    </submittedName>
</protein>
<dbReference type="InterPro" id="IPR023213">
    <property type="entry name" value="CAT-like_dom_sf"/>
</dbReference>
<dbReference type="InterPro" id="IPR000873">
    <property type="entry name" value="AMP-dep_synth/lig_dom"/>
</dbReference>
<accession>A0ABX0ZRR2</accession>
<dbReference type="PROSITE" id="PS50075">
    <property type="entry name" value="CARRIER"/>
    <property type="match status" value="1"/>
</dbReference>
<dbReference type="SUPFAM" id="SSF53474">
    <property type="entry name" value="alpha/beta-Hydrolases"/>
    <property type="match status" value="1"/>
</dbReference>
<evidence type="ECO:0000256" key="4">
    <source>
        <dbReference type="ARBA" id="ARBA00022553"/>
    </source>
</evidence>
<keyword evidence="5" id="KW-0436">Ligase</keyword>
<dbReference type="SMART" id="SM00823">
    <property type="entry name" value="PKS_PP"/>
    <property type="match status" value="1"/>
</dbReference>
<dbReference type="Pfam" id="PF00501">
    <property type="entry name" value="AMP-binding"/>
    <property type="match status" value="1"/>
</dbReference>
<dbReference type="CDD" id="cd12114">
    <property type="entry name" value="A_NRPS_TlmIV_like"/>
    <property type="match status" value="1"/>
</dbReference>
<dbReference type="Pfam" id="PF00668">
    <property type="entry name" value="Condensation"/>
    <property type="match status" value="1"/>
</dbReference>
<feature type="domain" description="Carrier" evidence="6">
    <location>
        <begin position="1038"/>
        <end position="1113"/>
    </location>
</feature>
<gene>
    <name evidence="7" type="ORF">HCN08_18170</name>
</gene>
<dbReference type="InterPro" id="IPR001242">
    <property type="entry name" value="Condensation_dom"/>
</dbReference>
<dbReference type="InterPro" id="IPR020459">
    <property type="entry name" value="AMP-binding"/>
</dbReference>
<dbReference type="Gene3D" id="3.40.50.1820">
    <property type="entry name" value="alpha/beta hydrolase"/>
    <property type="match status" value="1"/>
</dbReference>
<dbReference type="Gene3D" id="3.30.559.10">
    <property type="entry name" value="Chloramphenicol acetyltransferase-like domain"/>
    <property type="match status" value="1"/>
</dbReference>
<comment type="pathway">
    <text evidence="2">Siderophore biosynthesis.</text>
</comment>
<dbReference type="InterPro" id="IPR036736">
    <property type="entry name" value="ACP-like_sf"/>
</dbReference>
<dbReference type="InterPro" id="IPR042099">
    <property type="entry name" value="ANL_N_sf"/>
</dbReference>
<dbReference type="Pfam" id="PF13193">
    <property type="entry name" value="AMP-binding_C"/>
    <property type="match status" value="1"/>
</dbReference>
<dbReference type="InterPro" id="IPR020845">
    <property type="entry name" value="AMP-binding_CS"/>
</dbReference>
<reference evidence="7 8" key="1">
    <citation type="submission" date="2020-03" db="EMBL/GenBank/DDBJ databases">
        <title>WGS of actinomycetes isolated from Thailand.</title>
        <authorList>
            <person name="Thawai C."/>
        </authorList>
    </citation>
    <scope>NUCLEOTIDE SEQUENCE [LARGE SCALE GENOMIC DNA]</scope>
    <source>
        <strain evidence="7 8">PRB2-1</strain>
    </source>
</reference>
<evidence type="ECO:0000256" key="1">
    <source>
        <dbReference type="ARBA" id="ARBA00001957"/>
    </source>
</evidence>
<dbReference type="InterPro" id="IPR020806">
    <property type="entry name" value="PKS_PP-bd"/>
</dbReference>
<name>A0ABX0ZRR2_9ACTN</name>
<dbReference type="Gene3D" id="1.10.10.1830">
    <property type="entry name" value="Non-ribosomal peptide synthase, adenylation domain"/>
    <property type="match status" value="1"/>
</dbReference>
<dbReference type="SUPFAM" id="SSF52777">
    <property type="entry name" value="CoA-dependent acyltransferases"/>
    <property type="match status" value="2"/>
</dbReference>
<evidence type="ECO:0000313" key="8">
    <source>
        <dbReference type="Proteomes" id="UP000734511"/>
    </source>
</evidence>
<dbReference type="PROSITE" id="PS00455">
    <property type="entry name" value="AMP_BINDING"/>
    <property type="match status" value="1"/>
</dbReference>
<dbReference type="SMART" id="SM00824">
    <property type="entry name" value="PKS_TE"/>
    <property type="match status" value="1"/>
</dbReference>
<dbReference type="Pfam" id="PF00975">
    <property type="entry name" value="Thioesterase"/>
    <property type="match status" value="1"/>
</dbReference>
<dbReference type="Gene3D" id="3.30.300.30">
    <property type="match status" value="1"/>
</dbReference>
<comment type="caution">
    <text evidence="7">The sequence shown here is derived from an EMBL/GenBank/DDBJ whole genome shotgun (WGS) entry which is preliminary data.</text>
</comment>
<dbReference type="Proteomes" id="UP000734511">
    <property type="component" value="Unassembled WGS sequence"/>
</dbReference>
<dbReference type="InterPro" id="IPR029058">
    <property type="entry name" value="AB_hydrolase_fold"/>
</dbReference>
<dbReference type="InterPro" id="IPR001031">
    <property type="entry name" value="Thioesterase"/>
</dbReference>
<dbReference type="Gene3D" id="3.30.559.30">
    <property type="entry name" value="Nonribosomal peptide synthetase, condensation domain"/>
    <property type="match status" value="1"/>
</dbReference>
<organism evidence="7 8">
    <name type="scientific">Actinacidiphila epipremni</name>
    <dbReference type="NCBI Taxonomy" id="2053013"/>
    <lineage>
        <taxon>Bacteria</taxon>
        <taxon>Bacillati</taxon>
        <taxon>Actinomycetota</taxon>
        <taxon>Actinomycetes</taxon>
        <taxon>Kitasatosporales</taxon>
        <taxon>Streptomycetaceae</taxon>
        <taxon>Actinacidiphila</taxon>
    </lineage>
</organism>
<dbReference type="Pfam" id="PF00550">
    <property type="entry name" value="PP-binding"/>
    <property type="match status" value="1"/>
</dbReference>
<evidence type="ECO:0000313" key="7">
    <source>
        <dbReference type="EMBL" id="NJP45311.1"/>
    </source>
</evidence>
<evidence type="ECO:0000259" key="6">
    <source>
        <dbReference type="PROSITE" id="PS50075"/>
    </source>
</evidence>
<evidence type="ECO:0000256" key="5">
    <source>
        <dbReference type="ARBA" id="ARBA00022598"/>
    </source>
</evidence>
<dbReference type="InterPro" id="IPR010071">
    <property type="entry name" value="AA_adenyl_dom"/>
</dbReference>
<dbReference type="SUPFAM" id="SSF56801">
    <property type="entry name" value="Acetyl-CoA synthetase-like"/>
    <property type="match status" value="1"/>
</dbReference>
<evidence type="ECO:0000256" key="2">
    <source>
        <dbReference type="ARBA" id="ARBA00004924"/>
    </source>
</evidence>
<proteinExistence type="predicted"/>
<dbReference type="EMBL" id="JAATEJ010000014">
    <property type="protein sequence ID" value="NJP45311.1"/>
    <property type="molecule type" value="Genomic_DNA"/>
</dbReference>
<comment type="cofactor">
    <cofactor evidence="1">
        <name>pantetheine 4'-phosphate</name>
        <dbReference type="ChEBI" id="CHEBI:47942"/>
    </cofactor>
</comment>
<dbReference type="InterPro" id="IPR041464">
    <property type="entry name" value="TubC_N"/>
</dbReference>
<dbReference type="InterPro" id="IPR020802">
    <property type="entry name" value="TesA-like"/>
</dbReference>
<dbReference type="Gene3D" id="3.40.50.12780">
    <property type="entry name" value="N-terminal domain of ligase-like"/>
    <property type="match status" value="1"/>
</dbReference>
<sequence length="1385" mass="148762">MNAVPNLLAELAGAGVRLRLVDDARLEVSAPKGALRPELRDRIVAHKPELIAWLADQHAGDTAAAQALPALTHDAAGLGEPFAPSDLQTSFIIGSREGFEHHVRPHQYMEWEFADLDPARYEAALNQVLRRQRKDLVVIRDDLMMQHAGDDPAPVKVTVSDLTGLSEADAQAEILRVRAAMERHEPDVSRWPWIEAHISRYGDGRARLHWNNNNIFSDAPGTMRFLSNVLRAYHDPASVPDDLEIGYRDCVLALAALEESPQGRAAEAYWRDRIPGWPEAPAVPLAAGADLRARSRLVRRELTFPAGLWARLRAKAEERGLTKTNVVLAAHAELLSYWSGSRHFLINNMITHRLPLHPQIGEVLGNFASLYPLEADWRHEESFAARARRLQAQVIADVEHSQWSGVKVLQALNQARRTPGRAVAPFAVGSALFVGPTERPDYSTLETPQVRFDCEFWELPDGSLWVVWDVIEEMFPEGLIDAMEEGYRTALALLADDEAAWEAPGLDLLPAAQRAQRAEPAPEAPPTAGFLHDALPATAARTPDAPAVVAGGTTLGYAALHARSAALAARLRAAGVRAGSRVAVVLPKGPEQITAVHAALTAGAAYVPMDPTWPHDRIAYLLGDIEAAAVLTDDTHRGALAALTTAPVLTPAAETPAEAPEVRVDEPRDPGDLAYVIYTSGSTGRPKGVMLDHRGPLNTVTDINDRFGIGPGDTVLGISSLCFDLSVYDVFGTAAAGATLVLPTASAADPAAWLELVGRHQVTVWNSVPAIMQLFTEAAEAAGATFPHLRTVLLSGDWIPVQLPDRIRRIAPNARVISLGGATEASIWSIHHRVDHVDPRWTSIPYGRPLGGQTWHILDDLGRDAPTWVPGHLHIGGAGLALGYLGDPAKTDAAFVRHPRTGERIYRTGDLGRFLPDGSIEFLGRADFQVKIQGFRVEPGEVEQTLLEHEGVAQAAVVARSTGSGKQLAGFAVPHPGAGDLGGAQLREFAAARLPSYLVPTHITVLPALPLTANGKLDRRALEALGPGDDTGSAAYVAPRTATEAAIAEVWAQTLETERVGVTDDFFDLGGQSFAALRVIERLAASTGRRIPLGVLLEQRTVEGLAAWLETAQPRWSPLVRLTHRPSGTPWFLVHPAGGNVLCYQKLADLLDEPVLAFQAPTPGTGGPLDKVEDFAARYLDELLTVQPHGPYRLGGWSSGGVIAFELAHQLEARGEQVELLAVLDSPSPTVPRALDDTRLLLWFVEDLGLGLRAADIPEDEVRRLADLPDPQALADVLARVGDAAASIDPASLTEALAVFRGVVRACNSYAAPTIAADLVVVRAGEGEVGEFAGHPAAARPDWGWAAVTSGSVTGATVPATHYTLLTPRHAPAVSEAISRPRQGA</sequence>
<dbReference type="InterPro" id="IPR025110">
    <property type="entry name" value="AMP-bd_C"/>
</dbReference>
<dbReference type="NCBIfam" id="TIGR01733">
    <property type="entry name" value="AA-adenyl-dom"/>
    <property type="match status" value="1"/>
</dbReference>
<keyword evidence="8" id="KW-1185">Reference proteome</keyword>
<dbReference type="Pfam" id="PF18563">
    <property type="entry name" value="TubC_N"/>
    <property type="match status" value="1"/>
</dbReference>
<dbReference type="PANTHER" id="PTHR45527">
    <property type="entry name" value="NONRIBOSOMAL PEPTIDE SYNTHETASE"/>
    <property type="match status" value="1"/>
</dbReference>
<dbReference type="RefSeq" id="WP_167984181.1">
    <property type="nucleotide sequence ID" value="NZ_JAATEJ010000014.1"/>
</dbReference>
<dbReference type="InterPro" id="IPR009081">
    <property type="entry name" value="PP-bd_ACP"/>
</dbReference>
<dbReference type="PRINTS" id="PR00154">
    <property type="entry name" value="AMPBINDING"/>
</dbReference>
<keyword evidence="4" id="KW-0597">Phosphoprotein</keyword>
<dbReference type="InterPro" id="IPR044894">
    <property type="entry name" value="TubC_N_sf"/>
</dbReference>
<keyword evidence="3" id="KW-0596">Phosphopantetheine</keyword>
<dbReference type="Gene3D" id="1.10.1200.10">
    <property type="entry name" value="ACP-like"/>
    <property type="match status" value="1"/>
</dbReference>
<dbReference type="InterPro" id="IPR045851">
    <property type="entry name" value="AMP-bd_C_sf"/>
</dbReference>
<dbReference type="PANTHER" id="PTHR45527:SF10">
    <property type="entry name" value="PYOCHELIN SYNTHASE PCHF"/>
    <property type="match status" value="1"/>
</dbReference>